<dbReference type="Proteomes" id="UP000314294">
    <property type="component" value="Unassembled WGS sequence"/>
</dbReference>
<protein>
    <submittedName>
        <fullName evidence="1">Uncharacterized protein</fullName>
    </submittedName>
</protein>
<proteinExistence type="predicted"/>
<dbReference type="EMBL" id="SRLO01000839">
    <property type="protein sequence ID" value="TNN45570.1"/>
    <property type="molecule type" value="Genomic_DNA"/>
</dbReference>
<accession>A0A4Z2FXD0</accession>
<evidence type="ECO:0000313" key="2">
    <source>
        <dbReference type="Proteomes" id="UP000314294"/>
    </source>
</evidence>
<evidence type="ECO:0000313" key="1">
    <source>
        <dbReference type="EMBL" id="TNN45570.1"/>
    </source>
</evidence>
<reference evidence="1 2" key="1">
    <citation type="submission" date="2019-03" db="EMBL/GenBank/DDBJ databases">
        <title>First draft genome of Liparis tanakae, snailfish: a comprehensive survey of snailfish specific genes.</title>
        <authorList>
            <person name="Kim W."/>
            <person name="Song I."/>
            <person name="Jeong J.-H."/>
            <person name="Kim D."/>
            <person name="Kim S."/>
            <person name="Ryu S."/>
            <person name="Song J.Y."/>
            <person name="Lee S.K."/>
        </authorList>
    </citation>
    <scope>NUCLEOTIDE SEQUENCE [LARGE SCALE GENOMIC DNA]</scope>
    <source>
        <tissue evidence="1">Muscle</tissue>
    </source>
</reference>
<name>A0A4Z2FXD0_9TELE</name>
<comment type="caution">
    <text evidence="1">The sequence shown here is derived from an EMBL/GenBank/DDBJ whole genome shotgun (WGS) entry which is preliminary data.</text>
</comment>
<organism evidence="1 2">
    <name type="scientific">Liparis tanakae</name>
    <name type="common">Tanaka's snailfish</name>
    <dbReference type="NCBI Taxonomy" id="230148"/>
    <lineage>
        <taxon>Eukaryota</taxon>
        <taxon>Metazoa</taxon>
        <taxon>Chordata</taxon>
        <taxon>Craniata</taxon>
        <taxon>Vertebrata</taxon>
        <taxon>Euteleostomi</taxon>
        <taxon>Actinopterygii</taxon>
        <taxon>Neopterygii</taxon>
        <taxon>Teleostei</taxon>
        <taxon>Neoteleostei</taxon>
        <taxon>Acanthomorphata</taxon>
        <taxon>Eupercaria</taxon>
        <taxon>Perciformes</taxon>
        <taxon>Cottioidei</taxon>
        <taxon>Cottales</taxon>
        <taxon>Liparidae</taxon>
        <taxon>Liparis</taxon>
    </lineage>
</organism>
<sequence length="97" mass="11151">MVKREVSRTHHLGTMNVSTKFHSIATSQPIPKSDLMIRREVSRVYLLGIMNVSTQFHSITTSPYDLQVCWTFENIRSYLDLYGRGKTVDTRAPISSF</sequence>
<keyword evidence="2" id="KW-1185">Reference proteome</keyword>
<dbReference type="AlphaFoldDB" id="A0A4Z2FXD0"/>
<gene>
    <name evidence="1" type="ORF">EYF80_044237</name>
</gene>